<sequence>MIDGSKLSSGGTNLITPEAEEGAVNLVGSTKHHVVVGSKIFMRAMWRMVP</sequence>
<evidence type="ECO:0000313" key="2">
    <source>
        <dbReference type="Proteomes" id="UP000265520"/>
    </source>
</evidence>
<reference evidence="1 2" key="1">
    <citation type="journal article" date="2018" name="Front. Plant Sci.">
        <title>Red Clover (Trifolium pratense) and Zigzag Clover (T. medium) - A Picture of Genomic Similarities and Differences.</title>
        <authorList>
            <person name="Dluhosova J."/>
            <person name="Istvanek J."/>
            <person name="Nedelnik J."/>
            <person name="Repkova J."/>
        </authorList>
    </citation>
    <scope>NUCLEOTIDE SEQUENCE [LARGE SCALE GENOMIC DNA]</scope>
    <source>
        <strain evidence="2">cv. 10/8</strain>
        <tissue evidence="1">Leaf</tissue>
    </source>
</reference>
<dbReference type="Proteomes" id="UP000265520">
    <property type="component" value="Unassembled WGS sequence"/>
</dbReference>
<evidence type="ECO:0000313" key="1">
    <source>
        <dbReference type="EMBL" id="MCI92382.1"/>
    </source>
</evidence>
<dbReference type="EMBL" id="LXQA011299432">
    <property type="protein sequence ID" value="MCI92382.1"/>
    <property type="molecule type" value="Genomic_DNA"/>
</dbReference>
<protein>
    <submittedName>
        <fullName evidence="1">Uncharacterized protein</fullName>
    </submittedName>
</protein>
<organism evidence="1 2">
    <name type="scientific">Trifolium medium</name>
    <dbReference type="NCBI Taxonomy" id="97028"/>
    <lineage>
        <taxon>Eukaryota</taxon>
        <taxon>Viridiplantae</taxon>
        <taxon>Streptophyta</taxon>
        <taxon>Embryophyta</taxon>
        <taxon>Tracheophyta</taxon>
        <taxon>Spermatophyta</taxon>
        <taxon>Magnoliopsida</taxon>
        <taxon>eudicotyledons</taxon>
        <taxon>Gunneridae</taxon>
        <taxon>Pentapetalae</taxon>
        <taxon>rosids</taxon>
        <taxon>fabids</taxon>
        <taxon>Fabales</taxon>
        <taxon>Fabaceae</taxon>
        <taxon>Papilionoideae</taxon>
        <taxon>50 kb inversion clade</taxon>
        <taxon>NPAAA clade</taxon>
        <taxon>Hologalegina</taxon>
        <taxon>IRL clade</taxon>
        <taxon>Trifolieae</taxon>
        <taxon>Trifolium</taxon>
    </lineage>
</organism>
<comment type="caution">
    <text evidence="1">The sequence shown here is derived from an EMBL/GenBank/DDBJ whole genome shotgun (WGS) entry which is preliminary data.</text>
</comment>
<name>A0A392VY32_9FABA</name>
<accession>A0A392VY32</accession>
<proteinExistence type="predicted"/>
<keyword evidence="2" id="KW-1185">Reference proteome</keyword>
<dbReference type="AlphaFoldDB" id="A0A392VY32"/>
<feature type="non-terminal residue" evidence="1">
    <location>
        <position position="50"/>
    </location>
</feature>